<keyword evidence="3" id="KW-1185">Reference proteome</keyword>
<feature type="compositionally biased region" description="Basic residues" evidence="1">
    <location>
        <begin position="49"/>
        <end position="66"/>
    </location>
</feature>
<evidence type="ECO:0000256" key="1">
    <source>
        <dbReference type="SAM" id="MobiDB-lite"/>
    </source>
</evidence>
<gene>
    <name evidence="2" type="ORF">BSTOLATCC_MIC63797</name>
</gene>
<reference evidence="2" key="1">
    <citation type="submission" date="2021-09" db="EMBL/GenBank/DDBJ databases">
        <authorList>
            <consortium name="AG Swart"/>
            <person name="Singh M."/>
            <person name="Singh A."/>
            <person name="Seah K."/>
            <person name="Emmerich C."/>
        </authorList>
    </citation>
    <scope>NUCLEOTIDE SEQUENCE</scope>
    <source>
        <strain evidence="2">ATCC30299</strain>
    </source>
</reference>
<evidence type="ECO:0000313" key="2">
    <source>
        <dbReference type="EMBL" id="CAG9335320.1"/>
    </source>
</evidence>
<dbReference type="Proteomes" id="UP001162131">
    <property type="component" value="Unassembled WGS sequence"/>
</dbReference>
<sequence>MSLTVYVESHEQGFPFILPVIRSKKQSEVLRSKSVFVPRVHFPDILGKKSGKGKKKGKRAGKKSRRGLSPVAERNLRRISISPISVSIIP</sequence>
<organism evidence="2 3">
    <name type="scientific">Blepharisma stoltei</name>
    <dbReference type="NCBI Taxonomy" id="1481888"/>
    <lineage>
        <taxon>Eukaryota</taxon>
        <taxon>Sar</taxon>
        <taxon>Alveolata</taxon>
        <taxon>Ciliophora</taxon>
        <taxon>Postciliodesmatophora</taxon>
        <taxon>Heterotrichea</taxon>
        <taxon>Heterotrichida</taxon>
        <taxon>Blepharismidae</taxon>
        <taxon>Blepharisma</taxon>
    </lineage>
</organism>
<dbReference type="EMBL" id="CAJZBQ010000062">
    <property type="protein sequence ID" value="CAG9335320.1"/>
    <property type="molecule type" value="Genomic_DNA"/>
</dbReference>
<proteinExistence type="predicted"/>
<dbReference type="AlphaFoldDB" id="A0AAU9K706"/>
<comment type="caution">
    <text evidence="2">The sequence shown here is derived from an EMBL/GenBank/DDBJ whole genome shotgun (WGS) entry which is preliminary data.</text>
</comment>
<accession>A0AAU9K706</accession>
<name>A0AAU9K706_9CILI</name>
<protein>
    <submittedName>
        <fullName evidence="2">Uncharacterized protein</fullName>
    </submittedName>
</protein>
<feature type="region of interest" description="Disordered" evidence="1">
    <location>
        <begin position="46"/>
        <end position="72"/>
    </location>
</feature>
<evidence type="ECO:0000313" key="3">
    <source>
        <dbReference type="Proteomes" id="UP001162131"/>
    </source>
</evidence>